<accession>A0A4R1Y9V7</accession>
<evidence type="ECO:0000259" key="12">
    <source>
        <dbReference type="Pfam" id="PF07715"/>
    </source>
</evidence>
<dbReference type="Gene3D" id="2.40.170.20">
    <property type="entry name" value="TonB-dependent receptor, beta-barrel domain"/>
    <property type="match status" value="1"/>
</dbReference>
<evidence type="ECO:0000259" key="11">
    <source>
        <dbReference type="Pfam" id="PF00593"/>
    </source>
</evidence>
<keyword evidence="2 8" id="KW-0813">Transport</keyword>
<gene>
    <name evidence="13" type="ORF">EC844_102150</name>
</gene>
<name>A0A4R1Y9V7_ACICA</name>
<keyword evidence="4 8" id="KW-0812">Transmembrane</keyword>
<dbReference type="AlphaFoldDB" id="A0A4R1Y9V7"/>
<evidence type="ECO:0000256" key="1">
    <source>
        <dbReference type="ARBA" id="ARBA00004571"/>
    </source>
</evidence>
<keyword evidence="3 8" id="KW-1134">Transmembrane beta strand</keyword>
<evidence type="ECO:0000256" key="9">
    <source>
        <dbReference type="RuleBase" id="RU003357"/>
    </source>
</evidence>
<reference evidence="13 14" key="1">
    <citation type="submission" date="2019-03" db="EMBL/GenBank/DDBJ databases">
        <title>Genomic analyses of the natural microbiome of Caenorhabditis elegans.</title>
        <authorList>
            <person name="Samuel B."/>
        </authorList>
    </citation>
    <scope>NUCLEOTIDE SEQUENCE [LARGE SCALE GENOMIC DNA]</scope>
    <source>
        <strain evidence="13 14">JUb89</strain>
    </source>
</reference>
<organism evidence="13 14">
    <name type="scientific">Acinetobacter calcoaceticus</name>
    <dbReference type="NCBI Taxonomy" id="471"/>
    <lineage>
        <taxon>Bacteria</taxon>
        <taxon>Pseudomonadati</taxon>
        <taxon>Pseudomonadota</taxon>
        <taxon>Gammaproteobacteria</taxon>
        <taxon>Moraxellales</taxon>
        <taxon>Moraxellaceae</taxon>
        <taxon>Acinetobacter</taxon>
        <taxon>Acinetobacter calcoaceticus/baumannii complex</taxon>
    </lineage>
</organism>
<dbReference type="PROSITE" id="PS52016">
    <property type="entry name" value="TONB_DEPENDENT_REC_3"/>
    <property type="match status" value="1"/>
</dbReference>
<evidence type="ECO:0000256" key="5">
    <source>
        <dbReference type="ARBA" id="ARBA00023077"/>
    </source>
</evidence>
<dbReference type="InterPro" id="IPR036942">
    <property type="entry name" value="Beta-barrel_TonB_sf"/>
</dbReference>
<dbReference type="Proteomes" id="UP000294963">
    <property type="component" value="Unassembled WGS sequence"/>
</dbReference>
<evidence type="ECO:0000256" key="3">
    <source>
        <dbReference type="ARBA" id="ARBA00022452"/>
    </source>
</evidence>
<evidence type="ECO:0000256" key="2">
    <source>
        <dbReference type="ARBA" id="ARBA00022448"/>
    </source>
</evidence>
<keyword evidence="5 9" id="KW-0798">TonB box</keyword>
<evidence type="ECO:0000313" key="14">
    <source>
        <dbReference type="Proteomes" id="UP000294963"/>
    </source>
</evidence>
<keyword evidence="6 8" id="KW-0472">Membrane</keyword>
<keyword evidence="10" id="KW-0732">Signal</keyword>
<comment type="similarity">
    <text evidence="8 9">Belongs to the TonB-dependent receptor family.</text>
</comment>
<evidence type="ECO:0000256" key="8">
    <source>
        <dbReference type="PROSITE-ProRule" id="PRU01360"/>
    </source>
</evidence>
<dbReference type="InterPro" id="IPR012910">
    <property type="entry name" value="Plug_dom"/>
</dbReference>
<dbReference type="PANTHER" id="PTHR47234:SF2">
    <property type="entry name" value="TONB-DEPENDENT RECEPTOR"/>
    <property type="match status" value="1"/>
</dbReference>
<evidence type="ECO:0000256" key="10">
    <source>
        <dbReference type="SAM" id="SignalP"/>
    </source>
</evidence>
<dbReference type="Pfam" id="PF07715">
    <property type="entry name" value="Plug"/>
    <property type="match status" value="1"/>
</dbReference>
<evidence type="ECO:0000256" key="7">
    <source>
        <dbReference type="ARBA" id="ARBA00023237"/>
    </source>
</evidence>
<comment type="caution">
    <text evidence="13">The sequence shown here is derived from an EMBL/GenBank/DDBJ whole genome shotgun (WGS) entry which is preliminary data.</text>
</comment>
<dbReference type="EMBL" id="SLVJ01000002">
    <property type="protein sequence ID" value="TCM69883.1"/>
    <property type="molecule type" value="Genomic_DNA"/>
</dbReference>
<evidence type="ECO:0000256" key="4">
    <source>
        <dbReference type="ARBA" id="ARBA00022692"/>
    </source>
</evidence>
<protein>
    <submittedName>
        <fullName evidence="13">Iron complex outermembrane receptor protein</fullName>
    </submittedName>
</protein>
<sequence>MNKNGLKLVKTPPFTGTKFLQLSTLSLSMLYFNLAHAEDTEDTTTKVAKVTVTGSSIKGVAAQSASPITVVKVDELVKQGVTTVEEALSKISANQSNFVTASNVGRSKTAGSSANLRALGANKTLVLLNGRRLAANAYDSGVTNLNIIPMAMLERIEVLRDGASATYGTDAIGGVINFITKKEFTGLNITSGYQKPEAKGGEQQEFSIFGGFGDLDEDKYNFFGVVDYRKMNRVMAQDRNISRRGGLIPELGLDKSSSGSFPANIIGHENPYAATGCGSDPLTYSVDGKSCRYNSQAVIGIVPETEDISVMGRLTTKLNDQYNAVAEYLYTRNEVITSVAPDVFFDLQMDGNNPYYPGNGITPAVGSIKDPITLYMRSQGGNRVSNSINQSHRLFGGIEGQSYGWDINSGITYGYSRAQDALLSGYLNYDKTQEAINNGQLNPFGPQNPKDADIWNQLGVTGKYLEANLSTTTVDFTASRPIYTLPAGDVGFAVGASYRYEDWTSKSNKAIVSVVPSAGSDPNAPTETGSRNIQSVFTELQIPLHDTLEAQLAARYDRYNDFGNTFNPKFALRWEPIKQLMFRTTYSTGFRAPTLWEVNGSNSLTNSSGSYNDPKLCPGGVVDSAAGGIPERDCKMQFDRQNGGNKNLQAEESKSFTAGLVFEPIKNLSLTLDYFNIEVENQISAISEAAIFADPTKYADKFVRNPDGSINYIITTNQNLGGIKTSGVDIGLNWMSAMTRSGRFGFNIDGTYLTDYKFQSEKGKEWKGVAGSYAGLEHQAILLRWKHTANLNWNYDNWNLNFQQAFSKGYKDQNADGQNHKVSNYSVYNISGNYKGFKNIDLTMGIKNMFDEAPPASNVIDNFQMGYDPRYADPLGRTYFVRGTYKF</sequence>
<feature type="chain" id="PRO_5020345461" evidence="10">
    <location>
        <begin position="38"/>
        <end position="887"/>
    </location>
</feature>
<feature type="signal peptide" evidence="10">
    <location>
        <begin position="1"/>
        <end position="37"/>
    </location>
</feature>
<dbReference type="InterPro" id="IPR000531">
    <property type="entry name" value="Beta-barrel_TonB"/>
</dbReference>
<keyword evidence="7 8" id="KW-0998">Cell outer membrane</keyword>
<keyword evidence="14" id="KW-1185">Reference proteome</keyword>
<dbReference type="PANTHER" id="PTHR47234">
    <property type="match status" value="1"/>
</dbReference>
<dbReference type="GO" id="GO:0009279">
    <property type="term" value="C:cell outer membrane"/>
    <property type="evidence" value="ECO:0007669"/>
    <property type="project" value="UniProtKB-SubCell"/>
</dbReference>
<dbReference type="InterPro" id="IPR037066">
    <property type="entry name" value="Plug_dom_sf"/>
</dbReference>
<feature type="domain" description="TonB-dependent receptor-like beta-barrel" evidence="11">
    <location>
        <begin position="373"/>
        <end position="848"/>
    </location>
</feature>
<dbReference type="CDD" id="cd01347">
    <property type="entry name" value="ligand_gated_channel"/>
    <property type="match status" value="1"/>
</dbReference>
<comment type="subcellular location">
    <subcellularLocation>
        <location evidence="1 8">Cell outer membrane</location>
        <topology evidence="1 8">Multi-pass membrane protein</topology>
    </subcellularLocation>
</comment>
<dbReference type="SUPFAM" id="SSF56935">
    <property type="entry name" value="Porins"/>
    <property type="match status" value="1"/>
</dbReference>
<proteinExistence type="inferred from homology"/>
<feature type="domain" description="TonB-dependent receptor plug" evidence="12">
    <location>
        <begin position="63"/>
        <end position="175"/>
    </location>
</feature>
<evidence type="ECO:0000313" key="13">
    <source>
        <dbReference type="EMBL" id="TCM69883.1"/>
    </source>
</evidence>
<evidence type="ECO:0000256" key="6">
    <source>
        <dbReference type="ARBA" id="ARBA00023136"/>
    </source>
</evidence>
<keyword evidence="13" id="KW-0675">Receptor</keyword>
<dbReference type="Pfam" id="PF00593">
    <property type="entry name" value="TonB_dep_Rec_b-barrel"/>
    <property type="match status" value="1"/>
</dbReference>
<dbReference type="Gene3D" id="2.170.130.10">
    <property type="entry name" value="TonB-dependent receptor, plug domain"/>
    <property type="match status" value="1"/>
</dbReference>
<dbReference type="InterPro" id="IPR039426">
    <property type="entry name" value="TonB-dep_rcpt-like"/>
</dbReference>